<evidence type="ECO:0000256" key="11">
    <source>
        <dbReference type="ARBA" id="ARBA00023204"/>
    </source>
</evidence>
<evidence type="ECO:0000256" key="3">
    <source>
        <dbReference type="ARBA" id="ARBA00022722"/>
    </source>
</evidence>
<keyword evidence="3 13" id="KW-0540">Nuclease</keyword>
<dbReference type="EMBL" id="MHKE01000020">
    <property type="protein sequence ID" value="OGY82437.1"/>
    <property type="molecule type" value="Genomic_DNA"/>
</dbReference>
<evidence type="ECO:0000256" key="12">
    <source>
        <dbReference type="ARBA" id="ARBA00029354"/>
    </source>
</evidence>
<feature type="active site" evidence="13">
    <location>
        <position position="74"/>
    </location>
</feature>
<dbReference type="NCBIfam" id="NF000711">
    <property type="entry name" value="PRK00039.2-1"/>
    <property type="match status" value="1"/>
</dbReference>
<comment type="similarity">
    <text evidence="1 13">Belongs to the RuvC family.</text>
</comment>
<feature type="binding site" evidence="13">
    <location>
        <position position="74"/>
    </location>
    <ligand>
        <name>Mg(2+)</name>
        <dbReference type="ChEBI" id="CHEBI:18420"/>
        <label>2</label>
    </ligand>
</feature>
<comment type="cofactor">
    <cofactor evidence="13">
        <name>Mg(2+)</name>
        <dbReference type="ChEBI" id="CHEBI:18420"/>
    </cofactor>
    <text evidence="13">Binds 2 Mg(2+) ion per subunit.</text>
</comment>
<keyword evidence="8 13" id="KW-0460">Magnesium</keyword>
<dbReference type="InterPro" id="IPR002176">
    <property type="entry name" value="X-over_junc_endoDNase_RuvC"/>
</dbReference>
<evidence type="ECO:0000256" key="13">
    <source>
        <dbReference type="HAMAP-Rule" id="MF_00034"/>
    </source>
</evidence>
<keyword evidence="4 13" id="KW-0479">Metal-binding</keyword>
<keyword evidence="2 13" id="KW-0963">Cytoplasm</keyword>
<dbReference type="EC" id="3.1.21.10" evidence="13 14"/>
<protein>
    <recommendedName>
        <fullName evidence="13 14">Crossover junction endodeoxyribonuclease RuvC</fullName>
        <ecNumber evidence="13 14">3.1.21.10</ecNumber>
    </recommendedName>
    <alternativeName>
        <fullName evidence="13">Holliday junction nuclease RuvC</fullName>
    </alternativeName>
    <alternativeName>
        <fullName evidence="13">Holliday junction resolvase RuvC</fullName>
    </alternativeName>
</protein>
<evidence type="ECO:0000256" key="1">
    <source>
        <dbReference type="ARBA" id="ARBA00009518"/>
    </source>
</evidence>
<evidence type="ECO:0000313" key="16">
    <source>
        <dbReference type="Proteomes" id="UP000179164"/>
    </source>
</evidence>
<comment type="caution">
    <text evidence="15">The sequence shown here is derived from an EMBL/GenBank/DDBJ whole genome shotgun (WGS) entry which is preliminary data.</text>
</comment>
<feature type="active site" evidence="13">
    <location>
        <position position="14"/>
    </location>
</feature>
<dbReference type="GO" id="GO:0006310">
    <property type="term" value="P:DNA recombination"/>
    <property type="evidence" value="ECO:0007669"/>
    <property type="project" value="UniProtKB-UniRule"/>
</dbReference>
<dbReference type="PANTHER" id="PTHR30194:SF3">
    <property type="entry name" value="CROSSOVER JUNCTION ENDODEOXYRIBONUCLEASE RUVC"/>
    <property type="match status" value="1"/>
</dbReference>
<dbReference type="GO" id="GO:0008821">
    <property type="term" value="F:crossover junction DNA endonuclease activity"/>
    <property type="evidence" value="ECO:0007669"/>
    <property type="project" value="UniProtKB-UniRule"/>
</dbReference>
<dbReference type="GO" id="GO:0005737">
    <property type="term" value="C:cytoplasm"/>
    <property type="evidence" value="ECO:0007669"/>
    <property type="project" value="UniProtKB-SubCell"/>
</dbReference>
<feature type="active site" evidence="13">
    <location>
        <position position="147"/>
    </location>
</feature>
<evidence type="ECO:0000256" key="7">
    <source>
        <dbReference type="ARBA" id="ARBA00022801"/>
    </source>
</evidence>
<comment type="subcellular location">
    <subcellularLocation>
        <location evidence="13">Cytoplasm</location>
    </subcellularLocation>
</comment>
<dbReference type="PROSITE" id="PS01321">
    <property type="entry name" value="RUVC"/>
    <property type="match status" value="1"/>
</dbReference>
<dbReference type="InterPro" id="IPR012337">
    <property type="entry name" value="RNaseH-like_sf"/>
</dbReference>
<comment type="function">
    <text evidence="13">The RuvA-RuvB-RuvC complex processes Holliday junction (HJ) DNA during genetic recombination and DNA repair. Endonuclease that resolves HJ intermediates. Cleaves cruciform DNA by making single-stranded nicks across the HJ at symmetrical positions within the homologous arms, yielding a 5'-phosphate and a 3'-hydroxyl group; requires a central core of homology in the junction. The consensus cleavage sequence is 5'-(A/T)TT(C/G)-3'. Cleavage occurs on the 3'-side of the TT dinucleotide at the point of strand exchange. HJ branch migration catalyzed by RuvA-RuvB allows RuvC to scan DNA until it finds its consensus sequence, where it cleaves and resolves the cruciform DNA.</text>
</comment>
<evidence type="ECO:0000256" key="6">
    <source>
        <dbReference type="ARBA" id="ARBA00022763"/>
    </source>
</evidence>
<dbReference type="AlphaFoldDB" id="A0A1G2B2G9"/>
<evidence type="ECO:0000313" key="15">
    <source>
        <dbReference type="EMBL" id="OGY82437.1"/>
    </source>
</evidence>
<evidence type="ECO:0000256" key="5">
    <source>
        <dbReference type="ARBA" id="ARBA00022759"/>
    </source>
</evidence>
<feature type="binding site" evidence="13">
    <location>
        <position position="14"/>
    </location>
    <ligand>
        <name>Mg(2+)</name>
        <dbReference type="ChEBI" id="CHEBI:18420"/>
        <label>1</label>
    </ligand>
</feature>
<dbReference type="PANTHER" id="PTHR30194">
    <property type="entry name" value="CROSSOVER JUNCTION ENDODEOXYRIBONUCLEASE RUVC"/>
    <property type="match status" value="1"/>
</dbReference>
<evidence type="ECO:0000256" key="4">
    <source>
        <dbReference type="ARBA" id="ARBA00022723"/>
    </source>
</evidence>
<comment type="subunit">
    <text evidence="13">Homodimer which binds Holliday junction (HJ) DNA. The HJ becomes 2-fold symmetrical on binding to RuvC with unstacked arms; it has a different conformation from HJ DNA in complex with RuvA. In the full resolvosome a probable DNA-RuvA(4)-RuvB(12)-RuvC(2) complex forms which resolves the HJ.</text>
</comment>
<dbReference type="Gene3D" id="3.30.420.10">
    <property type="entry name" value="Ribonuclease H-like superfamily/Ribonuclease H"/>
    <property type="match status" value="1"/>
</dbReference>
<name>A0A1G2B2G9_9BACT</name>
<proteinExistence type="inferred from homology"/>
<evidence type="ECO:0000256" key="9">
    <source>
        <dbReference type="ARBA" id="ARBA00023125"/>
    </source>
</evidence>
<accession>A0A1G2B2G9</accession>
<keyword evidence="6 13" id="KW-0227">DNA damage</keyword>
<organism evidence="15 16">
    <name type="scientific">Candidatus Kerfeldbacteria bacterium RIFCSPLOWO2_01_FULL_48_11</name>
    <dbReference type="NCBI Taxonomy" id="1798543"/>
    <lineage>
        <taxon>Bacteria</taxon>
        <taxon>Candidatus Kerfeldiibacteriota</taxon>
    </lineage>
</organism>
<gene>
    <name evidence="13" type="primary">ruvC</name>
    <name evidence="15" type="ORF">A2898_05385</name>
</gene>
<reference evidence="15 16" key="1">
    <citation type="journal article" date="2016" name="Nat. Commun.">
        <title>Thousands of microbial genomes shed light on interconnected biogeochemical processes in an aquifer system.</title>
        <authorList>
            <person name="Anantharaman K."/>
            <person name="Brown C.T."/>
            <person name="Hug L.A."/>
            <person name="Sharon I."/>
            <person name="Castelle C.J."/>
            <person name="Probst A.J."/>
            <person name="Thomas B.C."/>
            <person name="Singh A."/>
            <person name="Wilkins M.J."/>
            <person name="Karaoz U."/>
            <person name="Brodie E.L."/>
            <person name="Williams K.H."/>
            <person name="Hubbard S.S."/>
            <person name="Banfield J.F."/>
        </authorList>
    </citation>
    <scope>NUCLEOTIDE SEQUENCE [LARGE SCALE GENOMIC DNA]</scope>
</reference>
<dbReference type="HAMAP" id="MF_00034">
    <property type="entry name" value="RuvC"/>
    <property type="match status" value="1"/>
</dbReference>
<keyword evidence="9 13" id="KW-0238">DNA-binding</keyword>
<dbReference type="FunFam" id="3.30.420.10:FF:000002">
    <property type="entry name" value="Crossover junction endodeoxyribonuclease RuvC"/>
    <property type="match status" value="1"/>
</dbReference>
<dbReference type="NCBIfam" id="TIGR00228">
    <property type="entry name" value="ruvC"/>
    <property type="match status" value="1"/>
</dbReference>
<keyword evidence="7 13" id="KW-0378">Hydrolase</keyword>
<comment type="catalytic activity">
    <reaction evidence="12 13">
        <text>Endonucleolytic cleavage at a junction such as a reciprocal single-stranded crossover between two homologous DNA duplexes (Holliday junction).</text>
        <dbReference type="EC" id="3.1.21.10"/>
    </reaction>
</comment>
<evidence type="ECO:0000256" key="14">
    <source>
        <dbReference type="NCBIfam" id="TIGR00228"/>
    </source>
</evidence>
<evidence type="ECO:0000256" key="10">
    <source>
        <dbReference type="ARBA" id="ARBA00023172"/>
    </source>
</evidence>
<sequence length="166" mass="18060">MQMSKSAVTILGIDPGIASTGYGVVKKVGKTVMCVEYGVITTKPVESVPRRLKKIFSGVNRLIRAYHPQVAAVEQIFFAKNVKTAFAVGQARGVILLALGSTIKTIAEYSPLQVKQTMVGYGKADKRQVQKMVRLHLSMKELPTPDDAADALAVALCWAFDTQQHL</sequence>
<dbReference type="Pfam" id="PF02075">
    <property type="entry name" value="RuvC"/>
    <property type="match status" value="1"/>
</dbReference>
<dbReference type="InterPro" id="IPR036397">
    <property type="entry name" value="RNaseH_sf"/>
</dbReference>
<keyword evidence="5 13" id="KW-0255">Endonuclease</keyword>
<dbReference type="GO" id="GO:0006281">
    <property type="term" value="P:DNA repair"/>
    <property type="evidence" value="ECO:0007669"/>
    <property type="project" value="UniProtKB-UniRule"/>
</dbReference>
<evidence type="ECO:0000256" key="8">
    <source>
        <dbReference type="ARBA" id="ARBA00022842"/>
    </source>
</evidence>
<dbReference type="SUPFAM" id="SSF53098">
    <property type="entry name" value="Ribonuclease H-like"/>
    <property type="match status" value="1"/>
</dbReference>
<dbReference type="GO" id="GO:0048476">
    <property type="term" value="C:Holliday junction resolvase complex"/>
    <property type="evidence" value="ECO:0007669"/>
    <property type="project" value="UniProtKB-UniRule"/>
</dbReference>
<dbReference type="InterPro" id="IPR020563">
    <property type="entry name" value="X-over_junc_endoDNase_Mg_BS"/>
</dbReference>
<evidence type="ECO:0000256" key="2">
    <source>
        <dbReference type="ARBA" id="ARBA00022490"/>
    </source>
</evidence>
<dbReference type="CDD" id="cd16962">
    <property type="entry name" value="RuvC"/>
    <property type="match status" value="1"/>
</dbReference>
<dbReference type="GO" id="GO:0000287">
    <property type="term" value="F:magnesium ion binding"/>
    <property type="evidence" value="ECO:0007669"/>
    <property type="project" value="UniProtKB-UniRule"/>
</dbReference>
<keyword evidence="10 13" id="KW-0233">DNA recombination</keyword>
<feature type="binding site" evidence="13">
    <location>
        <position position="147"/>
    </location>
    <ligand>
        <name>Mg(2+)</name>
        <dbReference type="ChEBI" id="CHEBI:18420"/>
        <label>1</label>
    </ligand>
</feature>
<dbReference type="PRINTS" id="PR00696">
    <property type="entry name" value="RSOLVASERUVC"/>
</dbReference>
<dbReference type="GO" id="GO:0003677">
    <property type="term" value="F:DNA binding"/>
    <property type="evidence" value="ECO:0007669"/>
    <property type="project" value="UniProtKB-KW"/>
</dbReference>
<keyword evidence="11 13" id="KW-0234">DNA repair</keyword>
<dbReference type="STRING" id="1798543.A2898_05385"/>
<dbReference type="Proteomes" id="UP000179164">
    <property type="component" value="Unassembled WGS sequence"/>
</dbReference>